<dbReference type="EMBL" id="QKKF02010129">
    <property type="protein sequence ID" value="RZF44918.1"/>
    <property type="molecule type" value="Genomic_DNA"/>
</dbReference>
<proteinExistence type="inferred from homology"/>
<dbReference type="Proteomes" id="UP000291343">
    <property type="component" value="Unassembled WGS sequence"/>
</dbReference>
<dbReference type="InterPro" id="IPR016181">
    <property type="entry name" value="Acyl_CoA_acyltransferase"/>
</dbReference>
<feature type="domain" description="N-acetyltransferase" evidence="4">
    <location>
        <begin position="40"/>
        <end position="133"/>
    </location>
</feature>
<protein>
    <recommendedName>
        <fullName evidence="2">Protein NATD1</fullName>
    </recommendedName>
    <alternativeName>
        <fullName evidence="3">N-acetyltransferase domain-containing protein 1</fullName>
    </alternativeName>
</protein>
<evidence type="ECO:0000313" key="6">
    <source>
        <dbReference type="Proteomes" id="UP000291343"/>
    </source>
</evidence>
<dbReference type="InterPro" id="IPR045057">
    <property type="entry name" value="Gcn5-rel_NAT"/>
</dbReference>
<dbReference type="STRING" id="195883.A0A482XHW6"/>
<evidence type="ECO:0000256" key="3">
    <source>
        <dbReference type="ARBA" id="ARBA00031876"/>
    </source>
</evidence>
<evidence type="ECO:0000256" key="2">
    <source>
        <dbReference type="ARBA" id="ARBA00020243"/>
    </source>
</evidence>
<dbReference type="OrthoDB" id="74247at2759"/>
<gene>
    <name evidence="5" type="ORF">LSTR_LSTR013784</name>
</gene>
<dbReference type="SMR" id="A0A482XHW6"/>
<dbReference type="SUPFAM" id="SSF55729">
    <property type="entry name" value="Acyl-CoA N-acyltransferases (Nat)"/>
    <property type="match status" value="1"/>
</dbReference>
<organism evidence="5 6">
    <name type="scientific">Laodelphax striatellus</name>
    <name type="common">Small brown planthopper</name>
    <name type="synonym">Delphax striatella</name>
    <dbReference type="NCBI Taxonomy" id="195883"/>
    <lineage>
        <taxon>Eukaryota</taxon>
        <taxon>Metazoa</taxon>
        <taxon>Ecdysozoa</taxon>
        <taxon>Arthropoda</taxon>
        <taxon>Hexapoda</taxon>
        <taxon>Insecta</taxon>
        <taxon>Pterygota</taxon>
        <taxon>Neoptera</taxon>
        <taxon>Paraneoptera</taxon>
        <taxon>Hemiptera</taxon>
        <taxon>Auchenorrhyncha</taxon>
        <taxon>Fulgoroidea</taxon>
        <taxon>Delphacidae</taxon>
        <taxon>Criomorphinae</taxon>
        <taxon>Laodelphax</taxon>
    </lineage>
</organism>
<dbReference type="InParanoid" id="A0A482XHW6"/>
<dbReference type="Gene3D" id="3.40.630.30">
    <property type="match status" value="1"/>
</dbReference>
<evidence type="ECO:0000256" key="1">
    <source>
        <dbReference type="ARBA" id="ARBA00006233"/>
    </source>
</evidence>
<dbReference type="InterPro" id="IPR031165">
    <property type="entry name" value="GNAT_YJDJ"/>
</dbReference>
<evidence type="ECO:0000259" key="4">
    <source>
        <dbReference type="PROSITE" id="PS51729"/>
    </source>
</evidence>
<reference evidence="5 6" key="1">
    <citation type="journal article" date="2017" name="Gigascience">
        <title>Genome sequence of the small brown planthopper, Laodelphax striatellus.</title>
        <authorList>
            <person name="Zhu J."/>
            <person name="Jiang F."/>
            <person name="Wang X."/>
            <person name="Yang P."/>
            <person name="Bao Y."/>
            <person name="Zhao W."/>
            <person name="Wang W."/>
            <person name="Lu H."/>
            <person name="Wang Q."/>
            <person name="Cui N."/>
            <person name="Li J."/>
            <person name="Chen X."/>
            <person name="Luo L."/>
            <person name="Yu J."/>
            <person name="Kang L."/>
            <person name="Cui F."/>
        </authorList>
    </citation>
    <scope>NUCLEOTIDE SEQUENCE [LARGE SCALE GENOMIC DNA]</scope>
    <source>
        <strain evidence="5">Lst14</strain>
    </source>
</reference>
<evidence type="ECO:0000313" key="5">
    <source>
        <dbReference type="EMBL" id="RZF44918.1"/>
    </source>
</evidence>
<accession>A0A482XHW6</accession>
<comment type="caution">
    <text evidence="5">The sequence shown here is derived from an EMBL/GenBank/DDBJ whole genome shotgun (WGS) entry which is preliminary data.</text>
</comment>
<dbReference type="PANTHER" id="PTHR31435:SF9">
    <property type="entry name" value="PROTEIN NATD1"/>
    <property type="match status" value="1"/>
</dbReference>
<keyword evidence="6" id="KW-1185">Reference proteome</keyword>
<dbReference type="PROSITE" id="PS51729">
    <property type="entry name" value="GNAT_YJDJ"/>
    <property type="match status" value="1"/>
</dbReference>
<name>A0A482XHW6_LAOST</name>
<comment type="similarity">
    <text evidence="1">Belongs to the NATD1 family.</text>
</comment>
<dbReference type="PANTHER" id="PTHR31435">
    <property type="entry name" value="PROTEIN NATD1"/>
    <property type="match status" value="1"/>
</dbReference>
<sequence length="134" mass="15195">MSGVFSFGRQFFGNVLRTGLINAGQIESLSTKIKKVGQLIHDIASQTFVLPINSDSAYIKYKPYKNPYGLPDAKTLDLFETQVPDNYQGQGIGRIVAKEVFEYCLKNDFKVKVTCDFLQDFVEKNPQYEKLLVD</sequence>
<dbReference type="Pfam" id="PF14542">
    <property type="entry name" value="Acetyltransf_CG"/>
    <property type="match status" value="1"/>
</dbReference>
<dbReference type="AlphaFoldDB" id="A0A482XHW6"/>